<sequence length="139" mass="16539">MEIWKLSEKVSIISDVIPYYFISLFLSCISFSVFIIIFSGEPSWLQLMPVIIYSLYVVIPYLLFAVPLQIIFNKRPRKFNVFYLLIYTVLSFVAVFLFNVMVIRIEPTYLVKTQIYYGFSFTAAAIYWFWDSIFLQKKK</sequence>
<dbReference type="EMBL" id="LNNH01000010">
    <property type="protein sequence ID" value="KWW21936.1"/>
    <property type="molecule type" value="Genomic_DNA"/>
</dbReference>
<proteinExistence type="predicted"/>
<gene>
    <name evidence="2" type="ORF">AS888_05495</name>
</gene>
<dbReference type="RefSeq" id="WP_061140936.1">
    <property type="nucleotide sequence ID" value="NZ_LNNH01000010.1"/>
</dbReference>
<dbReference type="Proteomes" id="UP000064189">
    <property type="component" value="Unassembled WGS sequence"/>
</dbReference>
<reference evidence="2 3" key="1">
    <citation type="submission" date="2015-11" db="EMBL/GenBank/DDBJ databases">
        <title>Genome Sequence of Bacillus simplex strain VanAntwerpen2.</title>
        <authorList>
            <person name="Couger M.B."/>
        </authorList>
    </citation>
    <scope>NUCLEOTIDE SEQUENCE [LARGE SCALE GENOMIC DNA]</scope>
    <source>
        <strain evidence="2 3">VanAntwerpen02</strain>
    </source>
</reference>
<evidence type="ECO:0000313" key="2">
    <source>
        <dbReference type="EMBL" id="KWW21936.1"/>
    </source>
</evidence>
<dbReference type="AlphaFoldDB" id="A0A109N1U8"/>
<feature type="transmembrane region" description="Helical" evidence="1">
    <location>
        <begin position="84"/>
        <end position="103"/>
    </location>
</feature>
<feature type="transmembrane region" description="Helical" evidence="1">
    <location>
        <begin position="115"/>
        <end position="135"/>
    </location>
</feature>
<keyword evidence="3" id="KW-1185">Reference proteome</keyword>
<feature type="transmembrane region" description="Helical" evidence="1">
    <location>
        <begin position="12"/>
        <end position="38"/>
    </location>
</feature>
<protein>
    <submittedName>
        <fullName evidence="2">Uncharacterized protein</fullName>
    </submittedName>
</protein>
<dbReference type="InterPro" id="IPR031374">
    <property type="entry name" value="UPF0715"/>
</dbReference>
<comment type="caution">
    <text evidence="2">The sequence shown here is derived from an EMBL/GenBank/DDBJ whole genome shotgun (WGS) entry which is preliminary data.</text>
</comment>
<name>A0A109N1U8_9BACI</name>
<organism evidence="2 3">
    <name type="scientific">Peribacillus simplex</name>
    <dbReference type="NCBI Taxonomy" id="1478"/>
    <lineage>
        <taxon>Bacteria</taxon>
        <taxon>Bacillati</taxon>
        <taxon>Bacillota</taxon>
        <taxon>Bacilli</taxon>
        <taxon>Bacillales</taxon>
        <taxon>Bacillaceae</taxon>
        <taxon>Peribacillus</taxon>
    </lineage>
</organism>
<dbReference type="PROSITE" id="PS51257">
    <property type="entry name" value="PROKAR_LIPOPROTEIN"/>
    <property type="match status" value="1"/>
</dbReference>
<evidence type="ECO:0000313" key="3">
    <source>
        <dbReference type="Proteomes" id="UP000064189"/>
    </source>
</evidence>
<keyword evidence="1" id="KW-0812">Transmembrane</keyword>
<keyword evidence="1" id="KW-0472">Membrane</keyword>
<dbReference type="Pfam" id="PF17094">
    <property type="entry name" value="UPF0715"/>
    <property type="match status" value="1"/>
</dbReference>
<evidence type="ECO:0000256" key="1">
    <source>
        <dbReference type="SAM" id="Phobius"/>
    </source>
</evidence>
<accession>A0A109N1U8</accession>
<feature type="transmembrane region" description="Helical" evidence="1">
    <location>
        <begin position="50"/>
        <end position="72"/>
    </location>
</feature>
<keyword evidence="1" id="KW-1133">Transmembrane helix</keyword>